<dbReference type="EMBL" id="JZSH01000236">
    <property type="protein sequence ID" value="KJF76856.1"/>
    <property type="molecule type" value="Genomic_DNA"/>
</dbReference>
<sequence length="546" mass="59199">MLNNVMNNALSGINAAQGGLSVISNNLANAGVGYYHRQSAVFGENPGTMTTNGYFGNGTYFSHVRREFDEFVNMQYNNARSRSGDYEAFMKNASGVDDLLSNSTDDIAGMLGSFFTSLDEAASDASDKTLVDVFLGKAKTMVSQLKEADRRLREMDSDVNHQIDNKVRDINTYAEKIAKLNEQISNSRAVNGAEPNDLLDVRDRLVNELNSVIGIKVIEQNGNFNVSFANGLPLVTGGRANRLEAVASGADDSRLSIGFVDSAGNVREIKDDQIRGGELSGVLRSRREIIDPARQKLNQMALVFAEKFNEVHRKGYDANGQTNKDFFAVGSGSVVSNTHNKGKADFDIKYNDVSKVTGNNYDVSYDGTNWNVTKLPEGTAVNANFDATSGTLSFDGMDIKISNNTAQAGDKFLLKPVDNVIGGLNTLVTNAADFAAADSTGGASNNENIKELVKLQDQKLVGGTSTLSDFYASVVNEVGSKASQAQIDSEVQNKLTVSFYEQQQGISGVNTNEESVQMQKMQQFFNANAKVLSTVDELFNVLMRAF</sequence>
<comment type="subcellular location">
    <subcellularLocation>
        <location evidence="1 7">Bacterial flagellum</location>
    </subcellularLocation>
    <subcellularLocation>
        <location evidence="2 7">Secreted</location>
    </subcellularLocation>
</comment>
<evidence type="ECO:0000259" key="11">
    <source>
        <dbReference type="Pfam" id="PF22638"/>
    </source>
</evidence>
<keyword evidence="12" id="KW-0966">Cell projection</keyword>
<dbReference type="InterPro" id="IPR002371">
    <property type="entry name" value="FlgK"/>
</dbReference>
<evidence type="ECO:0000256" key="6">
    <source>
        <dbReference type="ARBA" id="ARBA00023143"/>
    </source>
</evidence>
<keyword evidence="8" id="KW-0175">Coiled coil</keyword>
<feature type="domain" description="Flagellar hook-associated protein 1 D2-like" evidence="10">
    <location>
        <begin position="335"/>
        <end position="416"/>
    </location>
</feature>
<dbReference type="PRINTS" id="PR01005">
    <property type="entry name" value="FLGHOOKAP1"/>
</dbReference>
<evidence type="ECO:0000259" key="10">
    <source>
        <dbReference type="Pfam" id="PF21158"/>
    </source>
</evidence>
<dbReference type="AlphaFoldDB" id="A0A0D8L6U3"/>
<evidence type="ECO:0000256" key="7">
    <source>
        <dbReference type="RuleBase" id="RU362065"/>
    </source>
</evidence>
<evidence type="ECO:0000313" key="13">
    <source>
        <dbReference type="Proteomes" id="UP000032582"/>
    </source>
</evidence>
<dbReference type="NCBIfam" id="TIGR02492">
    <property type="entry name" value="flgK_ends"/>
    <property type="match status" value="1"/>
</dbReference>
<dbReference type="GO" id="GO:0009424">
    <property type="term" value="C:bacterial-type flagellum hook"/>
    <property type="evidence" value="ECO:0007669"/>
    <property type="project" value="UniProtKB-UniRule"/>
</dbReference>
<comment type="similarity">
    <text evidence="3 7">Belongs to the flagella basal body rod proteins family.</text>
</comment>
<evidence type="ECO:0000256" key="2">
    <source>
        <dbReference type="ARBA" id="ARBA00004613"/>
    </source>
</evidence>
<feature type="domain" description="Flagellar basal-body/hook protein C-terminal" evidence="9">
    <location>
        <begin position="506"/>
        <end position="543"/>
    </location>
</feature>
<protein>
    <recommendedName>
        <fullName evidence="4 7">Flagellar hook-associated protein 1</fullName>
        <shortName evidence="7">HAP1</shortName>
    </recommendedName>
</protein>
<feature type="domain" description="Flagellar hook-associated protein FlgK helical" evidence="11">
    <location>
        <begin position="94"/>
        <end position="327"/>
    </location>
</feature>
<dbReference type="InterPro" id="IPR053927">
    <property type="entry name" value="FlgK_helical"/>
</dbReference>
<organism evidence="12 13">
    <name type="scientific">Morganella morganii</name>
    <name type="common">Proteus morganii</name>
    <dbReference type="NCBI Taxonomy" id="582"/>
    <lineage>
        <taxon>Bacteria</taxon>
        <taxon>Pseudomonadati</taxon>
        <taxon>Pseudomonadota</taxon>
        <taxon>Gammaproteobacteria</taxon>
        <taxon>Enterobacterales</taxon>
        <taxon>Morganellaceae</taxon>
        <taxon>Morganella</taxon>
    </lineage>
</organism>
<dbReference type="PATRIC" id="fig|582.24.peg.5198"/>
<dbReference type="InterPro" id="IPR010930">
    <property type="entry name" value="Flg_bb/hook_C_dom"/>
</dbReference>
<evidence type="ECO:0000259" key="9">
    <source>
        <dbReference type="Pfam" id="PF06429"/>
    </source>
</evidence>
<keyword evidence="12" id="KW-0282">Flagellum</keyword>
<comment type="caution">
    <text evidence="12">The sequence shown here is derived from an EMBL/GenBank/DDBJ whole genome shotgun (WGS) entry which is preliminary data.</text>
</comment>
<evidence type="ECO:0000256" key="5">
    <source>
        <dbReference type="ARBA" id="ARBA00022525"/>
    </source>
</evidence>
<reference evidence="12 13" key="1">
    <citation type="submission" date="2015-02" db="EMBL/GenBank/DDBJ databases">
        <title>Whole genome shotgun sequencing of cultured foodborne pathogen.</title>
        <authorList>
            <person name="Timme R."/>
            <person name="Allard M.W."/>
            <person name="Strain E."/>
            <person name="Evans P.S."/>
            <person name="Brown E."/>
        </authorList>
    </citation>
    <scope>NUCLEOTIDE SEQUENCE [LARGE SCALE GENOMIC DNA]</scope>
    <source>
        <strain evidence="12 13">GCSL-TSO-24</strain>
    </source>
</reference>
<dbReference type="Pfam" id="PF21158">
    <property type="entry name" value="flgK_1st_1"/>
    <property type="match status" value="1"/>
</dbReference>
<evidence type="ECO:0000256" key="8">
    <source>
        <dbReference type="SAM" id="Coils"/>
    </source>
</evidence>
<dbReference type="PANTHER" id="PTHR30033">
    <property type="entry name" value="FLAGELLAR HOOK-ASSOCIATED PROTEIN 1"/>
    <property type="match status" value="1"/>
</dbReference>
<dbReference type="PANTHER" id="PTHR30033:SF1">
    <property type="entry name" value="FLAGELLAR HOOK-ASSOCIATED PROTEIN 1"/>
    <property type="match status" value="1"/>
</dbReference>
<dbReference type="GO" id="GO:0044780">
    <property type="term" value="P:bacterial-type flagellum assembly"/>
    <property type="evidence" value="ECO:0007669"/>
    <property type="project" value="InterPro"/>
</dbReference>
<evidence type="ECO:0000256" key="3">
    <source>
        <dbReference type="ARBA" id="ARBA00009677"/>
    </source>
</evidence>
<dbReference type="Pfam" id="PF22638">
    <property type="entry name" value="FlgK_D1"/>
    <property type="match status" value="1"/>
</dbReference>
<keyword evidence="12" id="KW-0969">Cilium</keyword>
<keyword evidence="6 7" id="KW-0975">Bacterial flagellum</keyword>
<dbReference type="GO" id="GO:0005576">
    <property type="term" value="C:extracellular region"/>
    <property type="evidence" value="ECO:0007669"/>
    <property type="project" value="UniProtKB-SubCell"/>
</dbReference>
<keyword evidence="5 7" id="KW-0964">Secreted</keyword>
<name>A0A0D8L6U3_MORMO</name>
<dbReference type="GO" id="GO:0005198">
    <property type="term" value="F:structural molecule activity"/>
    <property type="evidence" value="ECO:0007669"/>
    <property type="project" value="UniProtKB-UniRule"/>
</dbReference>
<dbReference type="Proteomes" id="UP000032582">
    <property type="component" value="Unassembled WGS sequence"/>
</dbReference>
<evidence type="ECO:0000313" key="12">
    <source>
        <dbReference type="EMBL" id="KJF76856.1"/>
    </source>
</evidence>
<dbReference type="InterPro" id="IPR049119">
    <property type="entry name" value="FlgK_D2-like"/>
</dbReference>
<accession>A0A0D8L6U3</accession>
<evidence type="ECO:0000256" key="1">
    <source>
        <dbReference type="ARBA" id="ARBA00004365"/>
    </source>
</evidence>
<feature type="coiled-coil region" evidence="8">
    <location>
        <begin position="163"/>
        <end position="190"/>
    </location>
</feature>
<proteinExistence type="inferred from homology"/>
<gene>
    <name evidence="7" type="primary">flgK</name>
    <name evidence="12" type="ORF">UA45_16290</name>
</gene>
<dbReference type="SUPFAM" id="SSF64518">
    <property type="entry name" value="Phase 1 flagellin"/>
    <property type="match status" value="1"/>
</dbReference>
<dbReference type="Pfam" id="PF06429">
    <property type="entry name" value="Flg_bbr_C"/>
    <property type="match status" value="1"/>
</dbReference>
<evidence type="ECO:0000256" key="4">
    <source>
        <dbReference type="ARBA" id="ARBA00016244"/>
    </source>
</evidence>